<feature type="transmembrane region" description="Helical" evidence="6">
    <location>
        <begin position="285"/>
        <end position="303"/>
    </location>
</feature>
<feature type="transmembrane region" description="Helical" evidence="6">
    <location>
        <begin position="642"/>
        <end position="661"/>
    </location>
</feature>
<sequence length="663" mass="69067">MTLWAVPLTPWLLALLLYGAGRRLGPLALGLSAGGALLLTLVVTGLSLNTGVAASYRWSESLTLGLERSMAGDIFAWLVPLVALPVVLYATVHVSQAPCRLVTLLLAFVGAMQLLVLASDLLTLLVAWELVGACSWGLILHRWQEEGIPSQAMQALLVIRLGDLGLYIAAAALFAGTGGFGYAALGGLSGGLLHVAVAGIVLAAAAKSAQLPFSAWLFAAMAGPVPASALLHSATMAAAGTFLLARLAPQLEQAAWFSPLVIFLGLATALAGGLVSSCQGHTKRLLAASTSAQYGLMWVAVGAGFPGVALLHAVTHACLKAGLFLVAGLAERRVDSYRLADMRLGRQLPGVAGASLVLCLALAGVAPLGAAWSKEQIASAAVDISPWLALFVAIAGGLSALYATRFQRLAFGRSPRRLVSGRPPAWGERISLAGLALATLMLSLLWWRPFSESIAADLGVVLPREHAWLMVVSLALVALGIGMGLWLTRGSPREAEPAWQPVLADWFGLPTLHRGVGLGVMRFARALARFDDRVFDLPLTRLAQGVSAGASGLARGDDALLAAPINQLAKGIHATARGLAHGDDQVVDSGLMIAARCAQWLADVNTRRGEWLTDGLPSALAQGVEAGGRWARATQSGQTHHYYTAMAAGLGTFFLLLLIGASM</sequence>
<evidence type="ECO:0000256" key="4">
    <source>
        <dbReference type="ARBA" id="ARBA00023136"/>
    </source>
</evidence>
<evidence type="ECO:0000256" key="6">
    <source>
        <dbReference type="SAM" id="Phobius"/>
    </source>
</evidence>
<evidence type="ECO:0000256" key="1">
    <source>
        <dbReference type="ARBA" id="ARBA00004127"/>
    </source>
</evidence>
<feature type="transmembrane region" description="Helical" evidence="6">
    <location>
        <begin position="309"/>
        <end position="330"/>
    </location>
</feature>
<feature type="transmembrane region" description="Helical" evidence="6">
    <location>
        <begin position="104"/>
        <end position="131"/>
    </location>
</feature>
<feature type="transmembrane region" description="Helical" evidence="6">
    <location>
        <begin position="256"/>
        <end position="278"/>
    </location>
</feature>
<evidence type="ECO:0000313" key="9">
    <source>
        <dbReference type="Proteomes" id="UP001318321"/>
    </source>
</evidence>
<feature type="transmembrane region" description="Helical" evidence="6">
    <location>
        <begin position="74"/>
        <end position="92"/>
    </location>
</feature>
<dbReference type="InterPro" id="IPR003945">
    <property type="entry name" value="NU5C-like"/>
</dbReference>
<feature type="transmembrane region" description="Helical" evidence="6">
    <location>
        <begin position="216"/>
        <end position="244"/>
    </location>
</feature>
<keyword evidence="2 5" id="KW-0812">Transmembrane</keyword>
<feature type="domain" description="NADH:quinone oxidoreductase/Mrp antiporter transmembrane" evidence="7">
    <location>
        <begin position="118"/>
        <end position="395"/>
    </location>
</feature>
<dbReference type="RefSeq" id="WP_167111565.1">
    <property type="nucleotide sequence ID" value="NZ_JAAQTO010000013.1"/>
</dbReference>
<accession>A0ABX0PN80</accession>
<keyword evidence="9" id="KW-1185">Reference proteome</keyword>
<protein>
    <submittedName>
        <fullName evidence="8">NADH-quinone oxidoreductase subunit L</fullName>
    </submittedName>
</protein>
<dbReference type="PRINTS" id="PR01434">
    <property type="entry name" value="NADHDHGNASE5"/>
</dbReference>
<comment type="caution">
    <text evidence="8">The sequence shown here is derived from an EMBL/GenBank/DDBJ whole genome shotgun (WGS) entry which is preliminary data.</text>
</comment>
<feature type="transmembrane region" description="Helical" evidence="6">
    <location>
        <begin position="29"/>
        <end position="53"/>
    </location>
</feature>
<gene>
    <name evidence="8" type="ORF">HBJ55_04765</name>
</gene>
<name>A0ABX0PN80_9GAMM</name>
<dbReference type="InterPro" id="IPR001750">
    <property type="entry name" value="ND/Mrp_TM"/>
</dbReference>
<dbReference type="Pfam" id="PF00361">
    <property type="entry name" value="Proton_antipo_M"/>
    <property type="match status" value="1"/>
</dbReference>
<evidence type="ECO:0000256" key="5">
    <source>
        <dbReference type="RuleBase" id="RU000320"/>
    </source>
</evidence>
<evidence type="ECO:0000256" key="2">
    <source>
        <dbReference type="ARBA" id="ARBA00022692"/>
    </source>
</evidence>
<comment type="subcellular location">
    <subcellularLocation>
        <location evidence="1">Endomembrane system</location>
        <topology evidence="1">Multi-pass membrane protein</topology>
    </subcellularLocation>
    <subcellularLocation>
        <location evidence="5">Membrane</location>
        <topology evidence="5">Multi-pass membrane protein</topology>
    </subcellularLocation>
</comment>
<keyword evidence="4 6" id="KW-0472">Membrane</keyword>
<feature type="transmembrane region" description="Helical" evidence="6">
    <location>
        <begin position="425"/>
        <end position="447"/>
    </location>
</feature>
<dbReference type="Gene3D" id="1.20.5.2700">
    <property type="match status" value="1"/>
</dbReference>
<feature type="transmembrane region" description="Helical" evidence="6">
    <location>
        <begin position="180"/>
        <end position="204"/>
    </location>
</feature>
<dbReference type="EMBL" id="JAAQTO010000013">
    <property type="protein sequence ID" value="NIC04731.1"/>
    <property type="molecule type" value="Genomic_DNA"/>
</dbReference>
<feature type="transmembrane region" description="Helical" evidence="6">
    <location>
        <begin position="384"/>
        <end position="404"/>
    </location>
</feature>
<feature type="transmembrane region" description="Helical" evidence="6">
    <location>
        <begin position="152"/>
        <end position="174"/>
    </location>
</feature>
<evidence type="ECO:0000259" key="7">
    <source>
        <dbReference type="Pfam" id="PF00361"/>
    </source>
</evidence>
<feature type="transmembrane region" description="Helical" evidence="6">
    <location>
        <begin position="351"/>
        <end position="372"/>
    </location>
</feature>
<evidence type="ECO:0000256" key="3">
    <source>
        <dbReference type="ARBA" id="ARBA00022989"/>
    </source>
</evidence>
<evidence type="ECO:0000313" key="8">
    <source>
        <dbReference type="EMBL" id="NIC04731.1"/>
    </source>
</evidence>
<proteinExistence type="predicted"/>
<feature type="transmembrane region" description="Helical" evidence="6">
    <location>
        <begin position="467"/>
        <end position="487"/>
    </location>
</feature>
<reference evidence="8 9" key="1">
    <citation type="submission" date="2020-03" db="EMBL/GenBank/DDBJ databases">
        <title>Identification of Halomonas strains.</title>
        <authorList>
            <person name="Xiao Z."/>
            <person name="Dong F."/>
            <person name="Wang Z."/>
            <person name="Zhao J.-Y."/>
        </authorList>
    </citation>
    <scope>NUCLEOTIDE SEQUENCE [LARGE SCALE GENOMIC DNA]</scope>
    <source>
        <strain evidence="8 9">DX6</strain>
    </source>
</reference>
<dbReference type="PANTHER" id="PTHR42829">
    <property type="entry name" value="NADH-UBIQUINONE OXIDOREDUCTASE CHAIN 5"/>
    <property type="match status" value="1"/>
</dbReference>
<dbReference type="Proteomes" id="UP001318321">
    <property type="component" value="Unassembled WGS sequence"/>
</dbReference>
<dbReference type="PANTHER" id="PTHR42829:SF2">
    <property type="entry name" value="NADH-UBIQUINONE OXIDOREDUCTASE CHAIN 5"/>
    <property type="match status" value="1"/>
</dbReference>
<keyword evidence="3 6" id="KW-1133">Transmembrane helix</keyword>
<organism evidence="8 9">
    <name type="scientific">Billgrantia bachuensis</name>
    <dbReference type="NCBI Taxonomy" id="2717286"/>
    <lineage>
        <taxon>Bacteria</taxon>
        <taxon>Pseudomonadati</taxon>
        <taxon>Pseudomonadota</taxon>
        <taxon>Gammaproteobacteria</taxon>
        <taxon>Oceanospirillales</taxon>
        <taxon>Halomonadaceae</taxon>
        <taxon>Billgrantia</taxon>
    </lineage>
</organism>